<dbReference type="InterPro" id="IPR018501">
    <property type="entry name" value="DDT_dom"/>
</dbReference>
<dbReference type="AlphaFoldDB" id="A0A3P7QGN0"/>
<name>A0A3P7QGN0_DRAME</name>
<dbReference type="InterPro" id="IPR011011">
    <property type="entry name" value="Znf_FYVE_PHD"/>
</dbReference>
<proteinExistence type="predicted"/>
<keyword evidence="5" id="KW-0539">Nucleus</keyword>
<dbReference type="Pfam" id="PF02791">
    <property type="entry name" value="DDT"/>
    <property type="match status" value="1"/>
</dbReference>
<accession>A0A3P7QGN0</accession>
<feature type="domain" description="DDT" evidence="10">
    <location>
        <begin position="44"/>
        <end position="104"/>
    </location>
</feature>
<dbReference type="PANTHER" id="PTHR45975">
    <property type="entry name" value="NUCLEOSOME-REMODELING FACTOR SUBUNIT BPTF"/>
    <property type="match status" value="1"/>
</dbReference>
<evidence type="ECO:0000256" key="8">
    <source>
        <dbReference type="SAM" id="MobiDB-lite"/>
    </source>
</evidence>
<dbReference type="GO" id="GO:0006357">
    <property type="term" value="P:regulation of transcription by RNA polymerase II"/>
    <property type="evidence" value="ECO:0007669"/>
    <property type="project" value="InterPro"/>
</dbReference>
<dbReference type="GO" id="GO:0000978">
    <property type="term" value="F:RNA polymerase II cis-regulatory region sequence-specific DNA binding"/>
    <property type="evidence" value="ECO:0007669"/>
    <property type="project" value="TreeGrafter"/>
</dbReference>
<evidence type="ECO:0000256" key="3">
    <source>
        <dbReference type="ARBA" id="ARBA00022771"/>
    </source>
</evidence>
<dbReference type="Proteomes" id="UP000274756">
    <property type="component" value="Unassembled WGS sequence"/>
</dbReference>
<evidence type="ECO:0000259" key="10">
    <source>
        <dbReference type="PROSITE" id="PS50827"/>
    </source>
</evidence>
<dbReference type="InterPro" id="IPR028941">
    <property type="entry name" value="WHIM2_dom"/>
</dbReference>
<evidence type="ECO:0008006" key="13">
    <source>
        <dbReference type="Google" id="ProtNLM"/>
    </source>
</evidence>
<dbReference type="InterPro" id="IPR019787">
    <property type="entry name" value="Znf_PHD-finger"/>
</dbReference>
<dbReference type="SUPFAM" id="SSF57903">
    <property type="entry name" value="FYVE/PHD zinc finger"/>
    <property type="match status" value="1"/>
</dbReference>
<dbReference type="InterPro" id="IPR013083">
    <property type="entry name" value="Znf_RING/FYVE/PHD"/>
</dbReference>
<feature type="coiled-coil region" evidence="7">
    <location>
        <begin position="597"/>
        <end position="624"/>
    </location>
</feature>
<dbReference type="SMART" id="SM00249">
    <property type="entry name" value="PHD"/>
    <property type="match status" value="1"/>
</dbReference>
<keyword evidence="3 6" id="KW-0863">Zinc-finger</keyword>
<evidence type="ECO:0000256" key="1">
    <source>
        <dbReference type="ARBA" id="ARBA00004123"/>
    </source>
</evidence>
<evidence type="ECO:0000256" key="5">
    <source>
        <dbReference type="ARBA" id="ARBA00023242"/>
    </source>
</evidence>
<dbReference type="GO" id="GO:0008270">
    <property type="term" value="F:zinc ion binding"/>
    <property type="evidence" value="ECO:0007669"/>
    <property type="project" value="UniProtKB-KW"/>
</dbReference>
<dbReference type="PROSITE" id="PS50827">
    <property type="entry name" value="DDT"/>
    <property type="match status" value="1"/>
</dbReference>
<dbReference type="GO" id="GO:0016589">
    <property type="term" value="C:NURF complex"/>
    <property type="evidence" value="ECO:0007669"/>
    <property type="project" value="InterPro"/>
</dbReference>
<dbReference type="OrthoDB" id="784962at2759"/>
<dbReference type="STRING" id="318479.A0A3P7QGN0"/>
<evidence type="ECO:0000259" key="9">
    <source>
        <dbReference type="PROSITE" id="PS50016"/>
    </source>
</evidence>
<evidence type="ECO:0000313" key="12">
    <source>
        <dbReference type="Proteomes" id="UP000274756"/>
    </source>
</evidence>
<keyword evidence="4" id="KW-0862">Zinc</keyword>
<dbReference type="Gene3D" id="3.30.40.10">
    <property type="entry name" value="Zinc/RING finger domain, C3HC4 (zinc finger)"/>
    <property type="match status" value="1"/>
</dbReference>
<evidence type="ECO:0000313" key="11">
    <source>
        <dbReference type="EMBL" id="VDN55251.1"/>
    </source>
</evidence>
<dbReference type="PANTHER" id="PTHR45975:SF2">
    <property type="entry name" value="NUCLEOSOME-REMODELING FACTOR SUBUNIT BPTF"/>
    <property type="match status" value="1"/>
</dbReference>
<keyword evidence="2" id="KW-0479">Metal-binding</keyword>
<evidence type="ECO:0000256" key="2">
    <source>
        <dbReference type="ARBA" id="ARBA00022723"/>
    </source>
</evidence>
<dbReference type="InterPro" id="IPR019786">
    <property type="entry name" value="Zinc_finger_PHD-type_CS"/>
</dbReference>
<protein>
    <recommendedName>
        <fullName evidence="13">PHD-type domain-containing protein</fullName>
    </recommendedName>
</protein>
<keyword evidence="7" id="KW-0175">Coiled coil</keyword>
<dbReference type="Pfam" id="PF15613">
    <property type="entry name" value="WSD"/>
    <property type="match status" value="1"/>
</dbReference>
<evidence type="ECO:0000256" key="7">
    <source>
        <dbReference type="SAM" id="Coils"/>
    </source>
</evidence>
<comment type="subcellular location">
    <subcellularLocation>
        <location evidence="1">Nucleus</location>
    </subcellularLocation>
</comment>
<gene>
    <name evidence="11" type="ORF">DME_LOCUS5224</name>
</gene>
<dbReference type="PROSITE" id="PS01359">
    <property type="entry name" value="ZF_PHD_1"/>
    <property type="match status" value="1"/>
</dbReference>
<evidence type="ECO:0000256" key="6">
    <source>
        <dbReference type="PROSITE-ProRule" id="PRU00146"/>
    </source>
</evidence>
<dbReference type="InterPro" id="IPR001965">
    <property type="entry name" value="Znf_PHD"/>
</dbReference>
<evidence type="ECO:0000256" key="4">
    <source>
        <dbReference type="ARBA" id="ARBA00022833"/>
    </source>
</evidence>
<feature type="domain" description="PHD-type" evidence="9">
    <location>
        <begin position="195"/>
        <end position="240"/>
    </location>
</feature>
<dbReference type="PROSITE" id="PS50016">
    <property type="entry name" value="ZF_PHD_2"/>
    <property type="match status" value="1"/>
</dbReference>
<feature type="compositionally biased region" description="Acidic residues" evidence="8">
    <location>
        <begin position="1022"/>
        <end position="1038"/>
    </location>
</feature>
<reference evidence="11 12" key="1">
    <citation type="submission" date="2018-11" db="EMBL/GenBank/DDBJ databases">
        <authorList>
            <consortium name="Pathogen Informatics"/>
        </authorList>
    </citation>
    <scope>NUCLEOTIDE SEQUENCE [LARGE SCALE GENOMIC DNA]</scope>
</reference>
<sequence>MDSTPSTSACAHAEIPICPWIEIAAEKLPKLELPSSSCDLLIHSHYLFDALEVYETCRCYYRSVRISPFLFEDFCAALQAEEQTNLLAEIHIALLKLALKDDEDDQILLSVQDTNNSFNIMIQLIEPMTYAEVLRQYLESDPLRFPSEVLKAASGNYPFVSVKRRLIVLSWLCDRFLHSLEYKNIVRNEGKILSDEHCRECGKPGDVLLCDGCEACYHLQCANLLSVPDGEWFCQICILHQVRGVTGINSAEFKHLRQPLRLTPIGYDRHGRRYWFLVRRIFVEDDINGTVVYYSTLPQLYEVINLLAVDDFEKHLATAIFDRLHEISSQMRITMELTNERNQTKTDPYLVAENLRILNGILNKPFTEKPHNSSEEKINPVDSVRVVEISRPVLFSALEDVLGFRCGYLVDTFWSNGLSAENIRSKLENEEVQKTVASVIDGYKNILKLKRGFRIGDDRQVKQYDNQYSINDYAKRPHLRAKERDKKKYMCGRFSLADEHAFEWNIPKSFEHTNSMSSVGLVIQNTINKVATKIPSTLMHRLWRKDGLLQFRKYQTPIATIDTLKNALLVLECGIRRPALSSVWWGTLGHTRLIRITADDRERRLKMEQRKKKAERELLSADADEESDVIWVKYVRTRITHRHSLWRQKDEQFRINGRGALGGWLWVSSTLVRRFLPLPIKPTKEIYLIDQISEHTSIADKKAVRLETIIKKITNWRIAAELKSKFVCYSPSCRLEFSDICKHNRNISLRQCYSFFCRQKRAELDLHSEDVVHAYSPHIKEIEVDTELGLSKPFPFPTQHDFRVRRTGAQSLLVLPQRILKRLARQGGLNSSYVVPGFNRTAKSNSQDICVTIHHPDYDEVRNVIGHKEWPPDGSYEQYKLQVQLLPLDDSNDISEESGREEDQYRPSRQSDISRKYWSILLDMRKRKSTKHKVAGADGMNIYKKVKVIEKWIDGVDLKLWEIINYWKKVEQNANYPLMPVSHFSSRVSLNPLRSHVPYNNSPLINRKRILTKVFDGDYNCEVDDNEDEDDDDDDDEEGRSREKRRVTPMWYDLHHSFLKENSDLSNIFFIKFGDIILKSLWKFD</sequence>
<keyword evidence="12" id="KW-1185">Reference proteome</keyword>
<feature type="region of interest" description="Disordered" evidence="8">
    <location>
        <begin position="1022"/>
        <end position="1042"/>
    </location>
</feature>
<dbReference type="EMBL" id="UYYG01001152">
    <property type="protein sequence ID" value="VDN55251.1"/>
    <property type="molecule type" value="Genomic_DNA"/>
</dbReference>
<dbReference type="InterPro" id="IPR038028">
    <property type="entry name" value="BPTF"/>
</dbReference>
<organism evidence="11 12">
    <name type="scientific">Dracunculus medinensis</name>
    <name type="common">Guinea worm</name>
    <dbReference type="NCBI Taxonomy" id="318479"/>
    <lineage>
        <taxon>Eukaryota</taxon>
        <taxon>Metazoa</taxon>
        <taxon>Ecdysozoa</taxon>
        <taxon>Nematoda</taxon>
        <taxon>Chromadorea</taxon>
        <taxon>Rhabditida</taxon>
        <taxon>Spirurina</taxon>
        <taxon>Dracunculoidea</taxon>
        <taxon>Dracunculidae</taxon>
        <taxon>Dracunculus</taxon>
    </lineage>
</organism>
<dbReference type="SMART" id="SM00571">
    <property type="entry name" value="DDT"/>
    <property type="match status" value="1"/>
</dbReference>